<keyword evidence="1" id="KW-0812">Transmembrane</keyword>
<feature type="transmembrane region" description="Helical" evidence="1">
    <location>
        <begin position="295"/>
        <end position="312"/>
    </location>
</feature>
<keyword evidence="4" id="KW-1185">Reference proteome</keyword>
<evidence type="ECO:0000313" key="4">
    <source>
        <dbReference type="Proteomes" id="UP000056252"/>
    </source>
</evidence>
<dbReference type="STRING" id="76123.AS203_00920"/>
<reference evidence="4" key="1">
    <citation type="submission" date="2015-11" db="EMBL/GenBank/DDBJ databases">
        <authorList>
            <person name="Holder M.E."/>
            <person name="Ajami N.J."/>
            <person name="Petrosino J.F."/>
        </authorList>
    </citation>
    <scope>NUCLEOTIDE SEQUENCE [LARGE SCALE GENOMIC DNA]</scope>
    <source>
        <strain evidence="4">F0113</strain>
    </source>
</reference>
<dbReference type="Pfam" id="PF14378">
    <property type="entry name" value="PAP2_3"/>
    <property type="match status" value="1"/>
</dbReference>
<sequence>MFRFFKELLTIDRSPRRGLLALEWAMLIYMLFTFVVIFFTYTKLHNPDAMIWGRVRIAAMTAMLWGAYRLLPCRLTLIARVAAQLALLTWWYPDTYELNRILPNQDHLFAAWEQQLFSSQPAYEFCKAVPSRVFSELMAMSYASYYPLIALTAGYYAVRRYDEFERASFVIMGSFFLYYVIFVLIPVTGPQYYYGAIGLDRVAHGIFPNVHDYFNTHQARLSCPGYSDGFFYHLVESAHQAGERPTAAFPSSHVGITLILLLLAWHSRSKGLFFTVLPLFILMCFATVYIRAHYVIDVVAGLITGTAFYFALQKR</sequence>
<evidence type="ECO:0000259" key="2">
    <source>
        <dbReference type="Pfam" id="PF14378"/>
    </source>
</evidence>
<feature type="domain" description="Inositolphosphotransferase Aur1/Ipt1" evidence="2">
    <location>
        <begin position="119"/>
        <end position="307"/>
    </location>
</feature>
<dbReference type="Proteomes" id="UP000056252">
    <property type="component" value="Chromosome"/>
</dbReference>
<proteinExistence type="predicted"/>
<feature type="transmembrane region" description="Helical" evidence="1">
    <location>
        <begin position="170"/>
        <end position="189"/>
    </location>
</feature>
<dbReference type="Gene3D" id="1.20.144.10">
    <property type="entry name" value="Phosphatidic acid phosphatase type 2/haloperoxidase"/>
    <property type="match status" value="1"/>
</dbReference>
<organism evidence="3 4">
    <name type="scientific">Hoylesella enoeca</name>
    <dbReference type="NCBI Taxonomy" id="76123"/>
    <lineage>
        <taxon>Bacteria</taxon>
        <taxon>Pseudomonadati</taxon>
        <taxon>Bacteroidota</taxon>
        <taxon>Bacteroidia</taxon>
        <taxon>Bacteroidales</taxon>
        <taxon>Prevotellaceae</taxon>
        <taxon>Hoylesella</taxon>
    </lineage>
</organism>
<feature type="transmembrane region" description="Helical" evidence="1">
    <location>
        <begin position="20"/>
        <end position="39"/>
    </location>
</feature>
<accession>A0A0S2KHQ2</accession>
<dbReference type="GO" id="GO:0016020">
    <property type="term" value="C:membrane"/>
    <property type="evidence" value="ECO:0007669"/>
    <property type="project" value="UniProtKB-SubCell"/>
</dbReference>
<gene>
    <name evidence="3" type="ORF">AS203_00920</name>
</gene>
<feature type="transmembrane region" description="Helical" evidence="1">
    <location>
        <begin position="51"/>
        <end position="68"/>
    </location>
</feature>
<feature type="transmembrane region" description="Helical" evidence="1">
    <location>
        <begin position="272"/>
        <end position="289"/>
    </location>
</feature>
<dbReference type="RefSeq" id="WP_025065158.1">
    <property type="nucleotide sequence ID" value="NZ_CP013195.1"/>
</dbReference>
<feature type="transmembrane region" description="Helical" evidence="1">
    <location>
        <begin position="247"/>
        <end position="265"/>
    </location>
</feature>
<dbReference type="KEGG" id="peo:AS203_00920"/>
<dbReference type="EMBL" id="CP013195">
    <property type="protein sequence ID" value="ALO47840.1"/>
    <property type="molecule type" value="Genomic_DNA"/>
</dbReference>
<dbReference type="OrthoDB" id="1454668at2"/>
<evidence type="ECO:0000256" key="1">
    <source>
        <dbReference type="SAM" id="Phobius"/>
    </source>
</evidence>
<protein>
    <recommendedName>
        <fullName evidence="2">Inositolphosphotransferase Aur1/Ipt1 domain-containing protein</fullName>
    </recommendedName>
</protein>
<name>A0A0S2KHQ2_9BACT</name>
<evidence type="ECO:0000313" key="3">
    <source>
        <dbReference type="EMBL" id="ALO47840.1"/>
    </source>
</evidence>
<keyword evidence="1" id="KW-0472">Membrane</keyword>
<dbReference type="AlphaFoldDB" id="A0A0S2KHQ2"/>
<keyword evidence="1" id="KW-1133">Transmembrane helix</keyword>
<dbReference type="InterPro" id="IPR026841">
    <property type="entry name" value="Aur1/Ipt1"/>
</dbReference>
<dbReference type="eggNOG" id="COG0671">
    <property type="taxonomic scope" value="Bacteria"/>
</dbReference>